<keyword evidence="7 14" id="KW-1133">Transmembrane helix</keyword>
<evidence type="ECO:0000256" key="6">
    <source>
        <dbReference type="ARBA" id="ARBA00022847"/>
    </source>
</evidence>
<dbReference type="InterPro" id="IPR001734">
    <property type="entry name" value="Na/solute_symporter"/>
</dbReference>
<dbReference type="PROSITE" id="PS50283">
    <property type="entry name" value="NA_SOLUT_SYMP_3"/>
    <property type="match status" value="1"/>
</dbReference>
<keyword evidence="10 14" id="KW-0472">Membrane</keyword>
<feature type="transmembrane region" description="Helical" evidence="14">
    <location>
        <begin position="45"/>
        <end position="62"/>
    </location>
</feature>
<dbReference type="Gene3D" id="1.20.1730.10">
    <property type="entry name" value="Sodium/glucose cotransporter"/>
    <property type="match status" value="1"/>
</dbReference>
<evidence type="ECO:0000256" key="8">
    <source>
        <dbReference type="ARBA" id="ARBA00023053"/>
    </source>
</evidence>
<keyword evidence="6 14" id="KW-0769">Symport</keyword>
<keyword evidence="11 14" id="KW-0739">Sodium transport</keyword>
<feature type="transmembrane region" description="Helical" evidence="14">
    <location>
        <begin position="162"/>
        <end position="184"/>
    </location>
</feature>
<comment type="catalytic activity">
    <reaction evidence="12">
        <text>L-proline(in) + Na(+)(in) = L-proline(out) + Na(+)(out)</text>
        <dbReference type="Rhea" id="RHEA:28967"/>
        <dbReference type="ChEBI" id="CHEBI:29101"/>
        <dbReference type="ChEBI" id="CHEBI:60039"/>
    </reaction>
</comment>
<feature type="transmembrane region" description="Helical" evidence="14">
    <location>
        <begin position="191"/>
        <end position="210"/>
    </location>
</feature>
<evidence type="ECO:0000256" key="11">
    <source>
        <dbReference type="ARBA" id="ARBA00023201"/>
    </source>
</evidence>
<keyword evidence="8 14" id="KW-0915">Sodium</keyword>
<feature type="transmembrane region" description="Helical" evidence="14">
    <location>
        <begin position="68"/>
        <end position="92"/>
    </location>
</feature>
<feature type="transmembrane region" description="Helical" evidence="14">
    <location>
        <begin position="316"/>
        <end position="335"/>
    </location>
</feature>
<feature type="transmembrane region" description="Helical" evidence="14">
    <location>
        <begin position="445"/>
        <end position="462"/>
    </location>
</feature>
<dbReference type="PANTHER" id="PTHR48086:SF3">
    <property type="entry name" value="SODIUM_PROLINE SYMPORTER"/>
    <property type="match status" value="1"/>
</dbReference>
<feature type="transmembrane region" description="Helical" evidence="14">
    <location>
        <begin position="6"/>
        <end position="24"/>
    </location>
</feature>
<dbReference type="PANTHER" id="PTHR48086">
    <property type="entry name" value="SODIUM/PROLINE SYMPORTER-RELATED"/>
    <property type="match status" value="1"/>
</dbReference>
<comment type="caution">
    <text evidence="15">The sequence shown here is derived from an EMBL/GenBank/DDBJ whole genome shotgun (WGS) entry which is preliminary data.</text>
</comment>
<evidence type="ECO:0000256" key="4">
    <source>
        <dbReference type="ARBA" id="ARBA00022475"/>
    </source>
</evidence>
<keyword evidence="16" id="KW-1185">Reference proteome</keyword>
<feature type="transmembrane region" description="Helical" evidence="14">
    <location>
        <begin position="420"/>
        <end position="439"/>
    </location>
</feature>
<keyword evidence="14" id="KW-0997">Cell inner membrane</keyword>
<evidence type="ECO:0000256" key="12">
    <source>
        <dbReference type="ARBA" id="ARBA00033708"/>
    </source>
</evidence>
<feature type="transmembrane region" description="Helical" evidence="14">
    <location>
        <begin position="364"/>
        <end position="382"/>
    </location>
</feature>
<comment type="subcellular location">
    <subcellularLocation>
        <location evidence="14">Cell inner membrane</location>
        <topology evidence="14">Multi-pass membrane protein</topology>
    </subcellularLocation>
    <subcellularLocation>
        <location evidence="1">Cell membrane</location>
        <topology evidence="1">Multi-pass membrane protein</topology>
    </subcellularLocation>
</comment>
<keyword evidence="5 14" id="KW-0812">Transmembrane</keyword>
<evidence type="ECO:0000313" key="16">
    <source>
        <dbReference type="Proteomes" id="UP001157134"/>
    </source>
</evidence>
<evidence type="ECO:0000256" key="1">
    <source>
        <dbReference type="ARBA" id="ARBA00004651"/>
    </source>
</evidence>
<evidence type="ECO:0000313" key="15">
    <source>
        <dbReference type="EMBL" id="GLX84237.1"/>
    </source>
</evidence>
<dbReference type="InterPro" id="IPR050277">
    <property type="entry name" value="Sodium:Solute_Symporter"/>
</dbReference>
<accession>A0ABQ6H7X4</accession>
<feature type="transmembrane region" description="Helical" evidence="14">
    <location>
        <begin position="123"/>
        <end position="142"/>
    </location>
</feature>
<dbReference type="RefSeq" id="WP_284295782.1">
    <property type="nucleotide sequence ID" value="NZ_BSSV01000001.1"/>
</dbReference>
<protein>
    <recommendedName>
        <fullName evidence="14">Sodium/proline symporter</fullName>
    </recommendedName>
    <alternativeName>
        <fullName evidence="14">Proline permease</fullName>
    </alternativeName>
</protein>
<dbReference type="NCBIfam" id="TIGR00813">
    <property type="entry name" value="sss"/>
    <property type="match status" value="1"/>
</dbReference>
<reference evidence="15 16" key="1">
    <citation type="submission" date="2023-03" db="EMBL/GenBank/DDBJ databases">
        <title>Thalassotalea loyana LMG 22536T draft genome sequence.</title>
        <authorList>
            <person name="Sawabe T."/>
        </authorList>
    </citation>
    <scope>NUCLEOTIDE SEQUENCE [LARGE SCALE GENOMIC DNA]</scope>
    <source>
        <strain evidence="15 16">LMG 22536</strain>
    </source>
</reference>
<dbReference type="Pfam" id="PF00474">
    <property type="entry name" value="SSF"/>
    <property type="match status" value="1"/>
</dbReference>
<feature type="transmembrane region" description="Helical" evidence="14">
    <location>
        <begin position="274"/>
        <end position="296"/>
    </location>
</feature>
<dbReference type="Proteomes" id="UP001157134">
    <property type="component" value="Unassembled WGS sequence"/>
</dbReference>
<dbReference type="InterPro" id="IPR011851">
    <property type="entry name" value="Na/Pro_symporter"/>
</dbReference>
<keyword evidence="9 14" id="KW-0406">Ion transport</keyword>
<feature type="transmembrane region" description="Helical" evidence="14">
    <location>
        <begin position="230"/>
        <end position="253"/>
    </location>
</feature>
<evidence type="ECO:0000256" key="3">
    <source>
        <dbReference type="ARBA" id="ARBA00022448"/>
    </source>
</evidence>
<dbReference type="InterPro" id="IPR038377">
    <property type="entry name" value="Na/Glc_symporter_sf"/>
</dbReference>
<evidence type="ECO:0000256" key="2">
    <source>
        <dbReference type="ARBA" id="ARBA00006434"/>
    </source>
</evidence>
<gene>
    <name evidence="15" type="ORF">tloyanaT_04890</name>
</gene>
<name>A0ABQ6H7X4_9GAMM</name>
<evidence type="ECO:0000256" key="10">
    <source>
        <dbReference type="ARBA" id="ARBA00023136"/>
    </source>
</evidence>
<dbReference type="CDD" id="cd11475">
    <property type="entry name" value="SLC5sbd_PutP"/>
    <property type="match status" value="1"/>
</dbReference>
<keyword evidence="4" id="KW-1003">Cell membrane</keyword>
<comment type="similarity">
    <text evidence="2 13">Belongs to the sodium:solute symporter (SSF) (TC 2.A.21) family.</text>
</comment>
<evidence type="ECO:0000256" key="14">
    <source>
        <dbReference type="RuleBase" id="RU366012"/>
    </source>
</evidence>
<evidence type="ECO:0000256" key="9">
    <source>
        <dbReference type="ARBA" id="ARBA00023065"/>
    </source>
</evidence>
<proteinExistence type="inferred from homology"/>
<keyword evidence="3 14" id="KW-0813">Transport</keyword>
<dbReference type="EMBL" id="BSSV01000001">
    <property type="protein sequence ID" value="GLX84237.1"/>
    <property type="molecule type" value="Genomic_DNA"/>
</dbReference>
<comment type="function">
    <text evidence="14">Catalyzes the sodium-dependent uptake of extracellular L-proline.</text>
</comment>
<feature type="transmembrane region" description="Helical" evidence="14">
    <location>
        <begin position="388"/>
        <end position="408"/>
    </location>
</feature>
<evidence type="ECO:0000256" key="5">
    <source>
        <dbReference type="ARBA" id="ARBA00022692"/>
    </source>
</evidence>
<evidence type="ECO:0000256" key="7">
    <source>
        <dbReference type="ARBA" id="ARBA00022989"/>
    </source>
</evidence>
<organism evidence="15 16">
    <name type="scientific">Thalassotalea loyana</name>
    <dbReference type="NCBI Taxonomy" id="280483"/>
    <lineage>
        <taxon>Bacteria</taxon>
        <taxon>Pseudomonadati</taxon>
        <taxon>Pseudomonadota</taxon>
        <taxon>Gammaproteobacteria</taxon>
        <taxon>Alteromonadales</taxon>
        <taxon>Colwelliaceae</taxon>
        <taxon>Thalassotalea</taxon>
    </lineage>
</organism>
<evidence type="ECO:0000256" key="13">
    <source>
        <dbReference type="RuleBase" id="RU362091"/>
    </source>
</evidence>
<keyword evidence="14" id="KW-0029">Amino-acid transport</keyword>
<sequence length="473" mass="50751">MEYHHAVLATLVTYKIILIGIGLWSNKRNHSTQDYFIGSHTLGPWVAAVSSAASASSAWSLLGMSGAAYVMGISAAWIPPGIILGYVFNWFWLAPRLQRLTQEKKSVTLTELLAQDTGKYKRAITLLCSFAIIFAFSFYIAAQFQAAGKTFASTFDMSMTTSVVLGTTIILIYTLLGGFWAVSITDTLQGLLMAATSIILPVVALITLGGPLELWAKIHTAFSGDQLNTFGAHSGMIALGFVLGLMGIGLGNCGQPHVVNRLMAIKSQDAIKQGRIIAITWATVVYGGMVIVGWSAKVLMDPVADQEQAFFALTSHLFPPVIAGIIIAAVLSAIMSTADSQLLVSASALSYDVANLKNHAKGLFYSRLTVVLMCIVSTLIALYAPEDIFTRVLFAWNALGAAFGPLVVVRVCSQSIKGEYALMAIATGFFLTIGLSFLPSAPGDYIERLLPFFLALAIAWLGRVPQQKTQMNG</sequence>